<keyword evidence="3" id="KW-1185">Reference proteome</keyword>
<dbReference type="AlphaFoldDB" id="A0A1W0WHM0"/>
<name>A0A1W0WHM0_HYPEX</name>
<keyword evidence="1" id="KW-0732">Signal</keyword>
<accession>A0A1W0WHM0</accession>
<evidence type="ECO:0000256" key="1">
    <source>
        <dbReference type="SAM" id="SignalP"/>
    </source>
</evidence>
<reference evidence="3" key="1">
    <citation type="submission" date="2017-01" db="EMBL/GenBank/DDBJ databases">
        <title>Comparative genomics of anhydrobiosis in the tardigrade Hypsibius dujardini.</title>
        <authorList>
            <person name="Yoshida Y."/>
            <person name="Koutsovoulos G."/>
            <person name="Laetsch D."/>
            <person name="Stevens L."/>
            <person name="Kumar S."/>
            <person name="Horikawa D."/>
            <person name="Ishino K."/>
            <person name="Komine S."/>
            <person name="Tomita M."/>
            <person name="Blaxter M."/>
            <person name="Arakawa K."/>
        </authorList>
    </citation>
    <scope>NUCLEOTIDE SEQUENCE [LARGE SCALE GENOMIC DNA]</scope>
    <source>
        <strain evidence="3">Z151</strain>
    </source>
</reference>
<evidence type="ECO:0000313" key="3">
    <source>
        <dbReference type="Proteomes" id="UP000192578"/>
    </source>
</evidence>
<evidence type="ECO:0000313" key="2">
    <source>
        <dbReference type="EMBL" id="OQV14704.1"/>
    </source>
</evidence>
<organism evidence="2 3">
    <name type="scientific">Hypsibius exemplaris</name>
    <name type="common">Freshwater tardigrade</name>
    <dbReference type="NCBI Taxonomy" id="2072580"/>
    <lineage>
        <taxon>Eukaryota</taxon>
        <taxon>Metazoa</taxon>
        <taxon>Ecdysozoa</taxon>
        <taxon>Tardigrada</taxon>
        <taxon>Eutardigrada</taxon>
        <taxon>Parachela</taxon>
        <taxon>Hypsibioidea</taxon>
        <taxon>Hypsibiidae</taxon>
        <taxon>Hypsibius</taxon>
    </lineage>
</organism>
<protein>
    <submittedName>
        <fullName evidence="2">Uncharacterized protein</fullName>
    </submittedName>
</protein>
<sequence>MAKFASYYPVILVVSYTCLPNLVAGVCLTGKYDPYSTTGCSEIPLPNFASVAATYNPYNLFNLTYTNVNNPNLLYLNQFPFNNPNTIYNTFPNGSIFVNSTNFNFQVPLSYYSSPAFIFGGLNNNNNLLYNYNYYPPLYTNSPYPNQQIAYPILNGNKAPNYIIPVGIPVPAANSYNIPSYGYGSPAPYAASPSYSASPAYGPSPSYGLYAPSSAVPSYAANPSAYTVNYGASYNAYNPPSAYSSYAPVMQNYYASPLGPQYSYPSPAPASAYAAPMYNYAPAPVAYGPAQPAYGPALNGRK</sequence>
<proteinExistence type="predicted"/>
<dbReference type="EMBL" id="MTYJ01000100">
    <property type="protein sequence ID" value="OQV14704.1"/>
    <property type="molecule type" value="Genomic_DNA"/>
</dbReference>
<gene>
    <name evidence="2" type="ORF">BV898_11078</name>
</gene>
<feature type="chain" id="PRO_5012845431" evidence="1">
    <location>
        <begin position="26"/>
        <end position="302"/>
    </location>
</feature>
<comment type="caution">
    <text evidence="2">The sequence shown here is derived from an EMBL/GenBank/DDBJ whole genome shotgun (WGS) entry which is preliminary data.</text>
</comment>
<feature type="signal peptide" evidence="1">
    <location>
        <begin position="1"/>
        <end position="25"/>
    </location>
</feature>
<dbReference type="Proteomes" id="UP000192578">
    <property type="component" value="Unassembled WGS sequence"/>
</dbReference>